<dbReference type="EMBL" id="RPDH01000001">
    <property type="protein sequence ID" value="RPE13643.1"/>
    <property type="molecule type" value="Genomic_DNA"/>
</dbReference>
<keyword evidence="2" id="KW-1185">Reference proteome</keyword>
<sequence>MRNDIHFTHTETHLRKRSSLDTFPRRLVDSPFIKKSQVNSVFHSKTSLSQSIQKTNFIIYIKMINKKIYRSNNKTIYLKGKKKAARKQLPPIRFFLSELL</sequence>
<protein>
    <submittedName>
        <fullName evidence="1">Uncharacterized protein</fullName>
    </submittedName>
</protein>
<reference evidence="1 2" key="1">
    <citation type="submission" date="2018-11" db="EMBL/GenBank/DDBJ databases">
        <title>Chitinophaga lutea sp.nov., isolate from arsenic contaminated soil.</title>
        <authorList>
            <person name="Zong Y."/>
        </authorList>
    </citation>
    <scope>NUCLEOTIDE SEQUENCE [LARGE SCALE GENOMIC DNA]</scope>
    <source>
        <strain evidence="1 2">ZY74</strain>
    </source>
</reference>
<gene>
    <name evidence="1" type="ORF">EGT74_09050</name>
</gene>
<evidence type="ECO:0000313" key="1">
    <source>
        <dbReference type="EMBL" id="RPE13643.1"/>
    </source>
</evidence>
<dbReference type="Proteomes" id="UP000278351">
    <property type="component" value="Unassembled WGS sequence"/>
</dbReference>
<dbReference type="AlphaFoldDB" id="A0A3N4PXU2"/>
<proteinExistence type="predicted"/>
<comment type="caution">
    <text evidence="1">The sequence shown here is derived from an EMBL/GenBank/DDBJ whole genome shotgun (WGS) entry which is preliminary data.</text>
</comment>
<evidence type="ECO:0000313" key="2">
    <source>
        <dbReference type="Proteomes" id="UP000278351"/>
    </source>
</evidence>
<accession>A0A3N4PXU2</accession>
<name>A0A3N4PXU2_9BACT</name>
<organism evidence="1 2">
    <name type="scientific">Chitinophaga lutea</name>
    <dbReference type="NCBI Taxonomy" id="2488634"/>
    <lineage>
        <taxon>Bacteria</taxon>
        <taxon>Pseudomonadati</taxon>
        <taxon>Bacteroidota</taxon>
        <taxon>Chitinophagia</taxon>
        <taxon>Chitinophagales</taxon>
        <taxon>Chitinophagaceae</taxon>
        <taxon>Chitinophaga</taxon>
    </lineage>
</organism>